<keyword evidence="3" id="KW-0342">GTP-binding</keyword>
<dbReference type="InterPro" id="IPR005225">
    <property type="entry name" value="Small_GTP-bd"/>
</dbReference>
<evidence type="ECO:0000256" key="2">
    <source>
        <dbReference type="ARBA" id="ARBA00022741"/>
    </source>
</evidence>
<dbReference type="EMBL" id="GIBP01008649">
    <property type="protein sequence ID" value="NDV37618.1"/>
    <property type="molecule type" value="Transcribed_RNA"/>
</dbReference>
<dbReference type="InterPro" id="IPR027417">
    <property type="entry name" value="P-loop_NTPase"/>
</dbReference>
<dbReference type="GO" id="GO:0016020">
    <property type="term" value="C:membrane"/>
    <property type="evidence" value="ECO:0007669"/>
    <property type="project" value="InterPro"/>
</dbReference>
<evidence type="ECO:0008006" key="5">
    <source>
        <dbReference type="Google" id="ProtNLM"/>
    </source>
</evidence>
<evidence type="ECO:0000256" key="3">
    <source>
        <dbReference type="ARBA" id="ARBA00023134"/>
    </source>
</evidence>
<dbReference type="InterPro" id="IPR001806">
    <property type="entry name" value="Small_GTPase"/>
</dbReference>
<dbReference type="PROSITE" id="PS51421">
    <property type="entry name" value="RAS"/>
    <property type="match status" value="1"/>
</dbReference>
<dbReference type="NCBIfam" id="TIGR00231">
    <property type="entry name" value="small_GTP"/>
    <property type="match status" value="1"/>
</dbReference>
<evidence type="ECO:0000313" key="4">
    <source>
        <dbReference type="EMBL" id="NDV37618.1"/>
    </source>
</evidence>
<dbReference type="SMART" id="SM00175">
    <property type="entry name" value="RAB"/>
    <property type="match status" value="1"/>
</dbReference>
<sequence>MVGENGVGKSCISLQFIQHRFEDNYDSTIEDSWRKRATVDGECYLYDIYDTVPSPNLDTTIRICQGFLVVFSLASKESFQACIALHDRISLLQDLEPNEVPFVLCGNKCDLEDSQRQVSTSEAEETARAWGCPYLETSALRRTNIDESFHQIVREINKINKKPTTDPNTSKRTCHLM</sequence>
<comment type="similarity">
    <text evidence="1">Belongs to the small GTPase superfamily. Rab family.</text>
</comment>
<dbReference type="Gene3D" id="3.40.50.300">
    <property type="entry name" value="P-loop containing nucleotide triphosphate hydrolases"/>
    <property type="match status" value="1"/>
</dbReference>
<protein>
    <recommendedName>
        <fullName evidence="5">Small monomeric GTPase</fullName>
    </recommendedName>
</protein>
<reference evidence="4" key="1">
    <citation type="journal article" date="2020" name="J. Eukaryot. Microbiol.">
        <title>De novo Sequencing, Assembly and Annotation of the Transcriptome for the Free-Living Testate Amoeba Arcella intermedia.</title>
        <authorList>
            <person name="Ribeiro G.M."/>
            <person name="Porfirio-Sousa A.L."/>
            <person name="Maurer-Alcala X.X."/>
            <person name="Katz L.A."/>
            <person name="Lahr D.J.G."/>
        </authorList>
    </citation>
    <scope>NUCLEOTIDE SEQUENCE</scope>
</reference>
<dbReference type="SUPFAM" id="SSF52540">
    <property type="entry name" value="P-loop containing nucleoside triphosphate hydrolases"/>
    <property type="match status" value="1"/>
</dbReference>
<proteinExistence type="inferred from homology"/>
<dbReference type="GO" id="GO:0005525">
    <property type="term" value="F:GTP binding"/>
    <property type="evidence" value="ECO:0007669"/>
    <property type="project" value="UniProtKB-KW"/>
</dbReference>
<dbReference type="PANTHER" id="PTHR24070">
    <property type="entry name" value="RAS, DI-RAS, AND RHEB FAMILY MEMBERS OF SMALL GTPASE SUPERFAMILY"/>
    <property type="match status" value="1"/>
</dbReference>
<evidence type="ECO:0000256" key="1">
    <source>
        <dbReference type="ARBA" id="ARBA00006270"/>
    </source>
</evidence>
<dbReference type="PRINTS" id="PR00449">
    <property type="entry name" value="RASTRNSFRMNG"/>
</dbReference>
<dbReference type="SMART" id="SM00173">
    <property type="entry name" value="RAS"/>
    <property type="match status" value="1"/>
</dbReference>
<dbReference type="InterPro" id="IPR020849">
    <property type="entry name" value="Small_GTPase_Ras-type"/>
</dbReference>
<name>A0A6B2LLM0_9EUKA</name>
<keyword evidence="2" id="KW-0547">Nucleotide-binding</keyword>
<dbReference type="SMART" id="SM00174">
    <property type="entry name" value="RHO"/>
    <property type="match status" value="1"/>
</dbReference>
<accession>A0A6B2LLM0</accession>
<dbReference type="GO" id="GO:0007165">
    <property type="term" value="P:signal transduction"/>
    <property type="evidence" value="ECO:0007669"/>
    <property type="project" value="InterPro"/>
</dbReference>
<dbReference type="FunFam" id="3.40.50.300:FF:001447">
    <property type="entry name" value="Ras-related protein Rab-1B"/>
    <property type="match status" value="1"/>
</dbReference>
<dbReference type="PROSITE" id="PS51419">
    <property type="entry name" value="RAB"/>
    <property type="match status" value="1"/>
</dbReference>
<dbReference type="GO" id="GO:0003924">
    <property type="term" value="F:GTPase activity"/>
    <property type="evidence" value="ECO:0007669"/>
    <property type="project" value="InterPro"/>
</dbReference>
<dbReference type="Pfam" id="PF00071">
    <property type="entry name" value="Ras"/>
    <property type="match status" value="1"/>
</dbReference>
<dbReference type="AlphaFoldDB" id="A0A6B2LLM0"/>
<organism evidence="4">
    <name type="scientific">Arcella intermedia</name>
    <dbReference type="NCBI Taxonomy" id="1963864"/>
    <lineage>
        <taxon>Eukaryota</taxon>
        <taxon>Amoebozoa</taxon>
        <taxon>Tubulinea</taxon>
        <taxon>Elardia</taxon>
        <taxon>Arcellinida</taxon>
        <taxon>Sphaerothecina</taxon>
        <taxon>Arcellidae</taxon>
        <taxon>Arcella</taxon>
    </lineage>
</organism>